<dbReference type="RefSeq" id="WP_021171293.1">
    <property type="nucleotide sequence ID" value="NZ_CTRP01000016.1"/>
</dbReference>
<sequence length="202" mass="22555">MDSSKAEAIKNAVLTCQICSGYAGKGLCVGHKEIGLNYDYPKQVRINIMFVAESPPKVGNGFFYDLSGPKGDFRSKLFKYINCAGLGCVDTLEDFKNKGYYLADAINCRWDKSSTGSKTLPKSIFENCSIYLAQQIELFKPRFIVAMGKKSQAALETKQVKTILETLKEKTPVEDIIKMTFILTSPHETDEQRIAKLKTITL</sequence>
<evidence type="ECO:0000313" key="3">
    <source>
        <dbReference type="Proteomes" id="UP000049855"/>
    </source>
</evidence>
<accession>A0A0U1L5V6</accession>
<reference evidence="3" key="1">
    <citation type="submission" date="2015-03" db="EMBL/GenBank/DDBJ databases">
        <authorList>
            <person name="Nijsse Bart"/>
        </authorList>
    </citation>
    <scope>NUCLEOTIDE SEQUENCE [LARGE SCALE GENOMIC DNA]</scope>
</reference>
<evidence type="ECO:0000313" key="2">
    <source>
        <dbReference type="EMBL" id="CQR75076.1"/>
    </source>
</evidence>
<proteinExistence type="predicted"/>
<name>A0A0U1L5V6_9FIRM</name>
<dbReference type="SUPFAM" id="SSF52141">
    <property type="entry name" value="Uracil-DNA glycosylase-like"/>
    <property type="match status" value="1"/>
</dbReference>
<gene>
    <name evidence="2" type="ORF">SpAn4DRAFT_4440</name>
</gene>
<dbReference type="AlphaFoldDB" id="A0A0U1L5V6"/>
<dbReference type="EMBL" id="CTRP01000016">
    <property type="protein sequence ID" value="CQR75076.1"/>
    <property type="molecule type" value="Genomic_DNA"/>
</dbReference>
<protein>
    <recommendedName>
        <fullName evidence="1">Uracil-DNA glycosylase-like domain-containing protein</fullName>
    </recommendedName>
</protein>
<feature type="domain" description="Uracil-DNA glycosylase-like" evidence="1">
    <location>
        <begin position="47"/>
        <end position="187"/>
    </location>
</feature>
<dbReference type="InterPro" id="IPR036895">
    <property type="entry name" value="Uracil-DNA_glycosylase-like_sf"/>
</dbReference>
<dbReference type="Proteomes" id="UP000049855">
    <property type="component" value="Unassembled WGS sequence"/>
</dbReference>
<organism evidence="2 3">
    <name type="scientific">Sporomusa ovata</name>
    <dbReference type="NCBI Taxonomy" id="2378"/>
    <lineage>
        <taxon>Bacteria</taxon>
        <taxon>Bacillati</taxon>
        <taxon>Bacillota</taxon>
        <taxon>Negativicutes</taxon>
        <taxon>Selenomonadales</taxon>
        <taxon>Sporomusaceae</taxon>
        <taxon>Sporomusa</taxon>
    </lineage>
</organism>
<dbReference type="Gene3D" id="3.40.470.10">
    <property type="entry name" value="Uracil-DNA glycosylase-like domain"/>
    <property type="match status" value="1"/>
</dbReference>
<dbReference type="Pfam" id="PF03167">
    <property type="entry name" value="UDG"/>
    <property type="match status" value="1"/>
</dbReference>
<keyword evidence="3" id="KW-1185">Reference proteome</keyword>
<evidence type="ECO:0000259" key="1">
    <source>
        <dbReference type="Pfam" id="PF03167"/>
    </source>
</evidence>
<dbReference type="InterPro" id="IPR005122">
    <property type="entry name" value="Uracil-DNA_glycosylase-like"/>
</dbReference>